<protein>
    <recommendedName>
        <fullName evidence="5">MYND-type domain-containing protein</fullName>
    </recommendedName>
</protein>
<evidence type="ECO:0000256" key="4">
    <source>
        <dbReference type="PROSITE-ProRule" id="PRU00134"/>
    </source>
</evidence>
<dbReference type="STRING" id="1276538.A0A1X7S0T8"/>
<proteinExistence type="predicted"/>
<reference evidence="6 7" key="1">
    <citation type="submission" date="2016-06" db="EMBL/GenBank/DDBJ databases">
        <authorList>
            <person name="Kjaerup R.B."/>
            <person name="Dalgaard T.S."/>
            <person name="Juul-Madsen H.R."/>
        </authorList>
    </citation>
    <scope>NUCLEOTIDE SEQUENCE [LARGE SCALE GENOMIC DNA]</scope>
</reference>
<keyword evidence="1" id="KW-0479">Metal-binding</keyword>
<dbReference type="Proteomes" id="UP000215127">
    <property type="component" value="Chromosome 8"/>
</dbReference>
<dbReference type="InterPro" id="IPR002893">
    <property type="entry name" value="Znf_MYND"/>
</dbReference>
<dbReference type="Pfam" id="PF01753">
    <property type="entry name" value="zf-MYND"/>
    <property type="match status" value="1"/>
</dbReference>
<dbReference type="PROSITE" id="PS50865">
    <property type="entry name" value="ZF_MYND_2"/>
    <property type="match status" value="1"/>
</dbReference>
<feature type="domain" description="MYND-type" evidence="5">
    <location>
        <begin position="159"/>
        <end position="201"/>
    </location>
</feature>
<dbReference type="GO" id="GO:0008270">
    <property type="term" value="F:zinc ion binding"/>
    <property type="evidence" value="ECO:0007669"/>
    <property type="project" value="UniProtKB-KW"/>
</dbReference>
<dbReference type="SUPFAM" id="SSF144232">
    <property type="entry name" value="HIT/MYND zinc finger-like"/>
    <property type="match status" value="1"/>
</dbReference>
<evidence type="ECO:0000256" key="2">
    <source>
        <dbReference type="ARBA" id="ARBA00022771"/>
    </source>
</evidence>
<gene>
    <name evidence="6" type="ORF">ZT3D7_G8313</name>
</gene>
<dbReference type="AlphaFoldDB" id="A0A1X7S0T8"/>
<evidence type="ECO:0000313" key="6">
    <source>
        <dbReference type="EMBL" id="SMQ53160.1"/>
    </source>
</evidence>
<keyword evidence="7" id="KW-1185">Reference proteome</keyword>
<keyword evidence="3" id="KW-0862">Zinc</keyword>
<keyword evidence="2 4" id="KW-0863">Zinc-finger</keyword>
<accession>A0A1X7S0T8</accession>
<dbReference type="EMBL" id="LT853699">
    <property type="protein sequence ID" value="SMQ53160.1"/>
    <property type="molecule type" value="Genomic_DNA"/>
</dbReference>
<dbReference type="PROSITE" id="PS01360">
    <property type="entry name" value="ZF_MYND_1"/>
    <property type="match status" value="1"/>
</dbReference>
<name>A0A1X7S0T8_ZYMT9</name>
<evidence type="ECO:0000256" key="1">
    <source>
        <dbReference type="ARBA" id="ARBA00022723"/>
    </source>
</evidence>
<evidence type="ECO:0000313" key="7">
    <source>
        <dbReference type="Proteomes" id="UP000215127"/>
    </source>
</evidence>
<evidence type="ECO:0000256" key="3">
    <source>
        <dbReference type="ARBA" id="ARBA00022833"/>
    </source>
</evidence>
<sequence length="216" mass="23975">MTNIDAAERARLKGLGNLAVNRCERHVATIIKLAGRSKIDPFTAKDLANAAQKLMIVGEILGEDGKEFTETRERVIRDVIVTPSHIDAVQVWKNSASEKAKQYSMRPRPTADVLWSNMALTSGVTGATKASVDEFVAWLIEELFAIPLAAEEEEKKQNCAFCGTKSSTERVLMACSRCTVACYCDRTCQKMHWKKEHKANCVEKVKERQEAGDVVA</sequence>
<evidence type="ECO:0000259" key="5">
    <source>
        <dbReference type="PROSITE" id="PS50865"/>
    </source>
</evidence>
<organism evidence="6 7">
    <name type="scientific">Zymoseptoria tritici (strain ST99CH_3D7)</name>
    <dbReference type="NCBI Taxonomy" id="1276538"/>
    <lineage>
        <taxon>Eukaryota</taxon>
        <taxon>Fungi</taxon>
        <taxon>Dikarya</taxon>
        <taxon>Ascomycota</taxon>
        <taxon>Pezizomycotina</taxon>
        <taxon>Dothideomycetes</taxon>
        <taxon>Dothideomycetidae</taxon>
        <taxon>Mycosphaerellales</taxon>
        <taxon>Mycosphaerellaceae</taxon>
        <taxon>Zymoseptoria</taxon>
    </lineage>
</organism>
<dbReference type="Gene3D" id="6.10.140.2220">
    <property type="match status" value="1"/>
</dbReference>